<evidence type="ECO:0008006" key="3">
    <source>
        <dbReference type="Google" id="ProtNLM"/>
    </source>
</evidence>
<gene>
    <name evidence="1" type="ORF">FYJ85_10150</name>
</gene>
<dbReference type="Proteomes" id="UP000435649">
    <property type="component" value="Unassembled WGS sequence"/>
</dbReference>
<name>A0A844G453_9BACT</name>
<reference evidence="1 2" key="1">
    <citation type="submission" date="2019-08" db="EMBL/GenBank/DDBJ databases">
        <title>In-depth cultivation of the pig gut microbiome towards novel bacterial diversity and tailored functional studies.</title>
        <authorList>
            <person name="Wylensek D."/>
            <person name="Hitch T.C.A."/>
            <person name="Clavel T."/>
        </authorList>
    </citation>
    <scope>NUCLEOTIDE SEQUENCE [LARGE SCALE GENOMIC DNA]</scope>
    <source>
        <strain evidence="1 2">BBE-744-WT-12</strain>
    </source>
</reference>
<dbReference type="AlphaFoldDB" id="A0A844G453"/>
<evidence type="ECO:0000313" key="1">
    <source>
        <dbReference type="EMBL" id="MST97401.1"/>
    </source>
</evidence>
<sequence length="663" mass="77522">MMQNNFFKIEFKPETGTVKSLVMNHDPDGMNWVEGLFSWGLPADFEFVEMKSAGNEVHSRYRKETLELEVIRTLEPDRLTERYIYRNTGYYDLYFQRGGLGIYATFNDSYPESDICIKKRCHAHIWCGGEHSYIHARKMGPFPTELALILTHGSLDSYSVERIEQEMSNDRGDFVLHPSPCHLLPGSEMVLEWQLVAFPQGKFQETLLAVNNGIWVEFARETIFPEEKFEISVESRHWEGKISVSCRGESVPYKMRDGRLLVEYTPQALGEHRFDFQIGEKQFHIYGYCCPQFDELLEKRVRFILKHQQMKDPRSPLYGAFMIYDNEEHSQYYNYIWRDHNTSGERGNMGLLICRWAQMHPEDAEAREALELYEQYLLRETYEVETGIVHGDIGKHSCRVRLYNTTNLINFWQELYRLKKEVKYLRWIARSIRLFYSNGGMHFYPNGTLFSDAIDMIREAGLAAEADELTELLRKHVTQIRTIGLCYPPHEVRFEQTIATPAVAIPAAFYDRIDADPEILRDIAVQLDVLSRFSGNQPDYRLNEIPIRHWDEFWFGKRHLYGDTFPHYLSCLTARAYWLYSKISGEVIYREKARKCLRNCLCVFSPDGTASCAYLYPFSVTMRNPDGSIHTPAQRGEFFDPFANDQDGVLYMILRMGGLDALR</sequence>
<protein>
    <recommendedName>
        <fullName evidence="3">Six-hairpin glycosidase</fullName>
    </recommendedName>
</protein>
<comment type="caution">
    <text evidence="1">The sequence shown here is derived from an EMBL/GenBank/DDBJ whole genome shotgun (WGS) entry which is preliminary data.</text>
</comment>
<accession>A0A844G453</accession>
<organism evidence="1 2">
    <name type="scientific">Victivallis lenta</name>
    <dbReference type="NCBI Taxonomy" id="2606640"/>
    <lineage>
        <taxon>Bacteria</taxon>
        <taxon>Pseudomonadati</taxon>
        <taxon>Lentisphaerota</taxon>
        <taxon>Lentisphaeria</taxon>
        <taxon>Victivallales</taxon>
        <taxon>Victivallaceae</taxon>
        <taxon>Victivallis</taxon>
    </lineage>
</organism>
<dbReference type="RefSeq" id="WP_106051774.1">
    <property type="nucleotide sequence ID" value="NZ_VUNS01000009.1"/>
</dbReference>
<proteinExistence type="predicted"/>
<evidence type="ECO:0000313" key="2">
    <source>
        <dbReference type="Proteomes" id="UP000435649"/>
    </source>
</evidence>
<keyword evidence="2" id="KW-1185">Reference proteome</keyword>
<dbReference type="EMBL" id="VUNS01000009">
    <property type="protein sequence ID" value="MST97401.1"/>
    <property type="molecule type" value="Genomic_DNA"/>
</dbReference>